<organism evidence="1">
    <name type="scientific">marine sediment metagenome</name>
    <dbReference type="NCBI Taxonomy" id="412755"/>
    <lineage>
        <taxon>unclassified sequences</taxon>
        <taxon>metagenomes</taxon>
        <taxon>ecological metagenomes</taxon>
    </lineage>
</organism>
<name>X1L113_9ZZZZ</name>
<proteinExistence type="predicted"/>
<accession>X1L113</accession>
<gene>
    <name evidence="1" type="ORF">S06H3_13204</name>
</gene>
<sequence length="46" mass="5782">DKELWTHLKQFGKTHVKFIPREILDARREYLELFLEWFGYMSQPHF</sequence>
<dbReference type="EMBL" id="BARV01006446">
    <property type="protein sequence ID" value="GAI12992.1"/>
    <property type="molecule type" value="Genomic_DNA"/>
</dbReference>
<feature type="non-terminal residue" evidence="1">
    <location>
        <position position="1"/>
    </location>
</feature>
<dbReference type="AlphaFoldDB" id="X1L113"/>
<protein>
    <submittedName>
        <fullName evidence="1">Uncharacterized protein</fullName>
    </submittedName>
</protein>
<reference evidence="1" key="1">
    <citation type="journal article" date="2014" name="Front. Microbiol.">
        <title>High frequency of phylogenetically diverse reductive dehalogenase-homologous genes in deep subseafloor sedimentary metagenomes.</title>
        <authorList>
            <person name="Kawai M."/>
            <person name="Futagami T."/>
            <person name="Toyoda A."/>
            <person name="Takaki Y."/>
            <person name="Nishi S."/>
            <person name="Hori S."/>
            <person name="Arai W."/>
            <person name="Tsubouchi T."/>
            <person name="Morono Y."/>
            <person name="Uchiyama I."/>
            <person name="Ito T."/>
            <person name="Fujiyama A."/>
            <person name="Inagaki F."/>
            <person name="Takami H."/>
        </authorList>
    </citation>
    <scope>NUCLEOTIDE SEQUENCE</scope>
    <source>
        <strain evidence="1">Expedition CK06-06</strain>
    </source>
</reference>
<evidence type="ECO:0000313" key="1">
    <source>
        <dbReference type="EMBL" id="GAI12992.1"/>
    </source>
</evidence>
<comment type="caution">
    <text evidence="1">The sequence shown here is derived from an EMBL/GenBank/DDBJ whole genome shotgun (WGS) entry which is preliminary data.</text>
</comment>